<organism evidence="2 3">
    <name type="scientific">Reyranella humidisoli</name>
    <dbReference type="NCBI Taxonomy" id="2849149"/>
    <lineage>
        <taxon>Bacteria</taxon>
        <taxon>Pseudomonadati</taxon>
        <taxon>Pseudomonadota</taxon>
        <taxon>Alphaproteobacteria</taxon>
        <taxon>Hyphomicrobiales</taxon>
        <taxon>Reyranellaceae</taxon>
        <taxon>Reyranella</taxon>
    </lineage>
</organism>
<name>A0ABS6IFS2_9HYPH</name>
<keyword evidence="1" id="KW-1133">Transmembrane helix</keyword>
<reference evidence="2 3" key="1">
    <citation type="submission" date="2021-06" db="EMBL/GenBank/DDBJ databases">
        <authorList>
            <person name="Lee D.H."/>
        </authorList>
    </citation>
    <scope>NUCLEOTIDE SEQUENCE [LARGE SCALE GENOMIC DNA]</scope>
    <source>
        <strain evidence="2 3">MMS21-HV4-11</strain>
    </source>
</reference>
<keyword evidence="1" id="KW-0472">Membrane</keyword>
<evidence type="ECO:0000256" key="1">
    <source>
        <dbReference type="SAM" id="Phobius"/>
    </source>
</evidence>
<keyword evidence="1" id="KW-0812">Transmembrane</keyword>
<feature type="transmembrane region" description="Helical" evidence="1">
    <location>
        <begin position="62"/>
        <end position="83"/>
    </location>
</feature>
<feature type="transmembrane region" description="Helical" evidence="1">
    <location>
        <begin position="38"/>
        <end position="56"/>
    </location>
</feature>
<feature type="transmembrane region" description="Helical" evidence="1">
    <location>
        <begin position="95"/>
        <end position="117"/>
    </location>
</feature>
<dbReference type="Proteomes" id="UP000727907">
    <property type="component" value="Unassembled WGS sequence"/>
</dbReference>
<evidence type="ECO:0000313" key="2">
    <source>
        <dbReference type="EMBL" id="MBU8872582.1"/>
    </source>
</evidence>
<accession>A0ABS6IFS2</accession>
<comment type="caution">
    <text evidence="2">The sequence shown here is derived from an EMBL/GenBank/DDBJ whole genome shotgun (WGS) entry which is preliminary data.</text>
</comment>
<feature type="transmembrane region" description="Helical" evidence="1">
    <location>
        <begin position="123"/>
        <end position="144"/>
    </location>
</feature>
<sequence>MELNIKTLYLVGAIVTVCGAGAALLTWYHHRDAPGLRAWTAALLLTSLGALILRFQTSQADLTLALAADMLIVAGFACMWLSLRFANHGRSGLPRLILLSITVSLAFLVLFVVLRAMGAGRQAAAIPFSLFLGLLGLASAWEIWQGRHKDRLSSRLPAALAFVGLGIARVIRAGVLGFEVLHVLPAGSAAATHPYTLYATIVFTLVVTYGLVMMASEQAGRQEAAQFAES</sequence>
<evidence type="ECO:0000313" key="3">
    <source>
        <dbReference type="Proteomes" id="UP000727907"/>
    </source>
</evidence>
<evidence type="ECO:0008006" key="4">
    <source>
        <dbReference type="Google" id="ProtNLM"/>
    </source>
</evidence>
<feature type="transmembrane region" description="Helical" evidence="1">
    <location>
        <begin position="195"/>
        <end position="212"/>
    </location>
</feature>
<gene>
    <name evidence="2" type="ORF">KQ910_02350</name>
</gene>
<dbReference type="RefSeq" id="WP_216956795.1">
    <property type="nucleotide sequence ID" value="NZ_JAHOPB010000001.1"/>
</dbReference>
<keyword evidence="3" id="KW-1185">Reference proteome</keyword>
<proteinExistence type="predicted"/>
<dbReference type="EMBL" id="JAHOPB010000001">
    <property type="protein sequence ID" value="MBU8872582.1"/>
    <property type="molecule type" value="Genomic_DNA"/>
</dbReference>
<feature type="transmembrane region" description="Helical" evidence="1">
    <location>
        <begin position="156"/>
        <end position="175"/>
    </location>
</feature>
<protein>
    <recommendedName>
        <fullName evidence="4">Intracellular septation protein A</fullName>
    </recommendedName>
</protein>
<feature type="transmembrane region" description="Helical" evidence="1">
    <location>
        <begin position="6"/>
        <end position="26"/>
    </location>
</feature>